<evidence type="ECO:0000313" key="4">
    <source>
        <dbReference type="Proteomes" id="UP000051645"/>
    </source>
</evidence>
<dbReference type="STRING" id="81857.IV38_GL000596"/>
<dbReference type="PANTHER" id="PTHR38454:SF1">
    <property type="entry name" value="INTEGRAL MEMBRANE PROTEIN"/>
    <property type="match status" value="1"/>
</dbReference>
<feature type="transmembrane region" description="Helical" evidence="1">
    <location>
        <begin position="200"/>
        <end position="218"/>
    </location>
</feature>
<feature type="transmembrane region" description="Helical" evidence="1">
    <location>
        <begin position="384"/>
        <end position="402"/>
    </location>
</feature>
<keyword evidence="1" id="KW-0812">Transmembrane</keyword>
<evidence type="ECO:0000313" key="2">
    <source>
        <dbReference type="EMBL" id="KRN29708.1"/>
    </source>
</evidence>
<feature type="transmembrane region" description="Helical" evidence="1">
    <location>
        <begin position="230"/>
        <end position="250"/>
    </location>
</feature>
<keyword evidence="1" id="KW-0472">Membrane</keyword>
<keyword evidence="4" id="KW-1185">Reference proteome</keyword>
<evidence type="ECO:0008006" key="6">
    <source>
        <dbReference type="Google" id="ProtNLM"/>
    </source>
</evidence>
<feature type="transmembrane region" description="Helical" evidence="1">
    <location>
        <begin position="327"/>
        <end position="347"/>
    </location>
</feature>
<gene>
    <name evidence="2" type="ORF">IV38_GL000596</name>
    <name evidence="3" type="ORF">IV40_GL000072</name>
</gene>
<reference evidence="4 5" key="1">
    <citation type="journal article" date="2015" name="Genome Announc.">
        <title>Expanding the biotechnology potential of lactobacilli through comparative genomics of 213 strains and associated genera.</title>
        <authorList>
            <person name="Sun Z."/>
            <person name="Harris H.M."/>
            <person name="McCann A."/>
            <person name="Guo C."/>
            <person name="Argimon S."/>
            <person name="Zhang W."/>
            <person name="Yang X."/>
            <person name="Jeffery I.B."/>
            <person name="Cooney J.C."/>
            <person name="Kagawa T.F."/>
            <person name="Liu W."/>
            <person name="Song Y."/>
            <person name="Salvetti E."/>
            <person name="Wrobel A."/>
            <person name="Rasinkangas P."/>
            <person name="Parkhill J."/>
            <person name="Rea M.C."/>
            <person name="O'Sullivan O."/>
            <person name="Ritari J."/>
            <person name="Douillard F.P."/>
            <person name="Paul Ross R."/>
            <person name="Yang R."/>
            <person name="Briner A.E."/>
            <person name="Felis G.E."/>
            <person name="de Vos W.M."/>
            <person name="Barrangou R."/>
            <person name="Klaenhammer T.R."/>
            <person name="Caufield P.W."/>
            <person name="Cui Y."/>
            <person name="Zhang H."/>
            <person name="O'Toole P.W."/>
        </authorList>
    </citation>
    <scope>NUCLEOTIDE SEQUENCE [LARGE SCALE GENOMIC DNA]</scope>
    <source>
        <strain evidence="2 5">ATCC BAA-66</strain>
        <strain evidence="3 4">DSM 13344</strain>
    </source>
</reference>
<feature type="transmembrane region" description="Helical" evidence="1">
    <location>
        <begin position="439"/>
        <end position="458"/>
    </location>
</feature>
<feature type="transmembrane region" description="Helical" evidence="1">
    <location>
        <begin position="161"/>
        <end position="180"/>
    </location>
</feature>
<feature type="transmembrane region" description="Helical" evidence="1">
    <location>
        <begin position="359"/>
        <end position="377"/>
    </location>
</feature>
<proteinExistence type="predicted"/>
<dbReference type="EMBL" id="JQAT01000001">
    <property type="protein sequence ID" value="KRN29708.1"/>
    <property type="molecule type" value="Genomic_DNA"/>
</dbReference>
<evidence type="ECO:0000313" key="5">
    <source>
        <dbReference type="Proteomes" id="UP000051751"/>
    </source>
</evidence>
<dbReference type="InterPro" id="IPR018580">
    <property type="entry name" value="Uncharacterised_YfhO"/>
</dbReference>
<feature type="transmembrane region" description="Helical" evidence="1">
    <location>
        <begin position="137"/>
        <end position="154"/>
    </location>
</feature>
<feature type="transmembrane region" description="Helical" evidence="1">
    <location>
        <begin position="298"/>
        <end position="315"/>
    </location>
</feature>
<dbReference type="PANTHER" id="PTHR38454">
    <property type="entry name" value="INTEGRAL MEMBRANE PROTEIN-RELATED"/>
    <property type="match status" value="1"/>
</dbReference>
<dbReference type="Pfam" id="PF09586">
    <property type="entry name" value="YfhO"/>
    <property type="match status" value="1"/>
</dbReference>
<dbReference type="RefSeq" id="WP_057768242.1">
    <property type="nucleotide sequence ID" value="NZ_JQAT01000001.1"/>
</dbReference>
<dbReference type="EMBL" id="JQAZ01000001">
    <property type="protein sequence ID" value="KRN33763.1"/>
    <property type="molecule type" value="Genomic_DNA"/>
</dbReference>
<comment type="caution">
    <text evidence="2">The sequence shown here is derived from an EMBL/GenBank/DDBJ whole genome shotgun (WGS) entry which is preliminary data.</text>
</comment>
<evidence type="ECO:0000313" key="3">
    <source>
        <dbReference type="EMBL" id="KRN33763.1"/>
    </source>
</evidence>
<accession>A0A0R2FWN7</accession>
<feature type="transmembrane region" description="Helical" evidence="1">
    <location>
        <begin position="12"/>
        <end position="31"/>
    </location>
</feature>
<dbReference type="Proteomes" id="UP000051751">
    <property type="component" value="Unassembled WGS sequence"/>
</dbReference>
<evidence type="ECO:0000256" key="1">
    <source>
        <dbReference type="SAM" id="Phobius"/>
    </source>
</evidence>
<protein>
    <recommendedName>
        <fullName evidence="6">Integral membrane protein</fullName>
    </recommendedName>
</protein>
<dbReference type="AlphaFoldDB" id="A0A0R2FWN7"/>
<dbReference type="OrthoDB" id="9815466at2"/>
<feature type="transmembrane region" description="Helical" evidence="1">
    <location>
        <begin position="69"/>
        <end position="90"/>
    </location>
</feature>
<organism evidence="2 5">
    <name type="scientific">Lactobacillus selangorensis</name>
    <dbReference type="NCBI Taxonomy" id="81857"/>
    <lineage>
        <taxon>Bacteria</taxon>
        <taxon>Bacillati</taxon>
        <taxon>Bacillota</taxon>
        <taxon>Bacilli</taxon>
        <taxon>Lactobacillales</taxon>
        <taxon>Lactobacillaceae</taxon>
        <taxon>Lactobacillus</taxon>
    </lineage>
</organism>
<keyword evidence="1" id="KW-1133">Transmembrane helix</keyword>
<name>A0A0R2FWN7_9LACO</name>
<feature type="transmembrane region" description="Helical" evidence="1">
    <location>
        <begin position="847"/>
        <end position="869"/>
    </location>
</feature>
<dbReference type="PATRIC" id="fig|81857.3.peg.601"/>
<sequence>MRFKKKRSWPIFLYGLSFALPLLIMGIYAIYRGVFPFGKSSWLTVDLGQQYIDFFAYFRSTLLHHPSTFLYSFSKALGGGMIGSWAYYLMSPFNLILLLTPGKWLTFGVVLVILLKYACSGWSFAFFLRKSKLLDGLWVPAFATAYALMGFTIANQLNLMWLDAVVFLPLIALGIQELFVPHHFLRYPLMLGALLIVNYYMGWMVCLFSILYFIWQLAIHRGPLKRQLQVIGKFIGGSLLAGGIGAWLLLPSFFDLLQGKGQYTVHTLNWKLEYKPFKLLAKFVVGAFNFDQMPKGQPNLFIGMLPLVAALLYFMQKRYAWQERLTALVITAFLIASLFVEPLDLLWHGGQFPVWYPYRFSYIVSFWLLVVAARALSHHPDIKLWQLIVCSSLFAAMMIYLMDTLKHISYLKTDQVLISFGFGACALLLLAVGIRRSPIYQGLILLLAVVEMTTNAYMSLNNISYLTQSDYAAYTSQLQKEVNKLPENTHRFYRVGKTFNRTKNDALETGYYGASHFNSVLEAQVPTFMGNIGQPSGYGVVNYSNGTLWTDALLDMKYYLAAKAAKPIGSEVIKPLFTADTNKPDLAYYRLQSADTNSSIYKNPYALSLGFAASANALTERPVADQPITEQTNMFHSLISATTSQSPLYAAVPFDETVLHNVKRDSNFNDANYTKVDSSKPASVDFYFTPQTDEPYYLTLGNNLSGNVVNLQLNGETLTQYSPFNDPVVINVAAGQKGQRQKLTISFTKDKTWLQDLQLYQFQLSTFDAGIAKLKQHPLKISHFSNNKITGTITTTKQQPLLMTTIPYNQGWHLKVDGKAVATKRVFKMFLAAKLKPGHHQIELTYWPPYLTLGMVISLLSLGIVGVLWKQPAWLPKKKKA</sequence>
<feature type="transmembrane region" description="Helical" evidence="1">
    <location>
        <begin position="414"/>
        <end position="432"/>
    </location>
</feature>
<dbReference type="Proteomes" id="UP000051645">
    <property type="component" value="Unassembled WGS sequence"/>
</dbReference>
<feature type="transmembrane region" description="Helical" evidence="1">
    <location>
        <begin position="102"/>
        <end position="125"/>
    </location>
</feature>